<dbReference type="PANTHER" id="PTHR32305:SF15">
    <property type="entry name" value="PROTEIN RHSA-RELATED"/>
    <property type="match status" value="1"/>
</dbReference>
<dbReference type="InterPro" id="IPR022385">
    <property type="entry name" value="Rhs_assc_core"/>
</dbReference>
<comment type="caution">
    <text evidence="1">The sequence shown here is derived from an EMBL/GenBank/DDBJ whole genome shotgun (WGS) entry which is preliminary data.</text>
</comment>
<organism evidence="1 2">
    <name type="scientific">Sphingobacterium athyrii</name>
    <dbReference type="NCBI Taxonomy" id="2152717"/>
    <lineage>
        <taxon>Bacteria</taxon>
        <taxon>Pseudomonadati</taxon>
        <taxon>Bacteroidota</taxon>
        <taxon>Sphingobacteriia</taxon>
        <taxon>Sphingobacteriales</taxon>
        <taxon>Sphingobacteriaceae</taxon>
        <taxon>Sphingobacterium</taxon>
    </lineage>
</organism>
<evidence type="ECO:0000313" key="2">
    <source>
        <dbReference type="Proteomes" id="UP000250831"/>
    </source>
</evidence>
<dbReference type="RefSeq" id="WP_108637126.1">
    <property type="nucleotide sequence ID" value="NZ_QCXX01000014.1"/>
</dbReference>
<name>A0A363NJR4_9SPHI</name>
<protein>
    <submittedName>
        <fullName evidence="1">Uncharacterized protein</fullName>
    </submittedName>
</protein>
<dbReference type="OrthoDB" id="2972467at2"/>
<dbReference type="Gene3D" id="2.180.10.10">
    <property type="entry name" value="RHS repeat-associated core"/>
    <property type="match status" value="1"/>
</dbReference>
<dbReference type="InterPro" id="IPR050708">
    <property type="entry name" value="T6SS_VgrG/RHS"/>
</dbReference>
<gene>
    <name evidence="1" type="ORF">DCO56_28805</name>
</gene>
<keyword evidence="2" id="KW-1185">Reference proteome</keyword>
<dbReference type="PANTHER" id="PTHR32305">
    <property type="match status" value="1"/>
</dbReference>
<dbReference type="NCBIfam" id="TIGR03696">
    <property type="entry name" value="Rhs_assc_core"/>
    <property type="match status" value="1"/>
</dbReference>
<dbReference type="Proteomes" id="UP000250831">
    <property type="component" value="Unassembled WGS sequence"/>
</dbReference>
<evidence type="ECO:0000313" key="1">
    <source>
        <dbReference type="EMBL" id="PUV21066.1"/>
    </source>
</evidence>
<sequence>MMVMGVLAAIFEQQGTGAVQLKEQPAYGSDRLGTFYRLGSNYQYTITDHVGNTRIVINRNKTAGGAADIVYYADYYPFGMEARSGGIENRFGYQGLYAEKDKETGWNNFELRNYDAAIGRWLTTDPYGQYHLMLGWEIIR</sequence>
<accession>A0A363NJR4</accession>
<reference evidence="1 2" key="1">
    <citation type="submission" date="2018-04" db="EMBL/GenBank/DDBJ databases">
        <title>Sphingobacterium sp. M46 Genome.</title>
        <authorList>
            <person name="Cheng J."/>
            <person name="Li Y."/>
        </authorList>
    </citation>
    <scope>NUCLEOTIDE SEQUENCE [LARGE SCALE GENOMIC DNA]</scope>
    <source>
        <strain evidence="1 2">M46</strain>
    </source>
</reference>
<dbReference type="AlphaFoldDB" id="A0A363NJR4"/>
<proteinExistence type="predicted"/>
<dbReference type="EMBL" id="QCXX01000014">
    <property type="protein sequence ID" value="PUV21066.1"/>
    <property type="molecule type" value="Genomic_DNA"/>
</dbReference>